<name>A0ABR7B4L2_9PSED</name>
<dbReference type="PROSITE" id="PS51257">
    <property type="entry name" value="PROKAR_LIPOPROTEIN"/>
    <property type="match status" value="1"/>
</dbReference>
<reference evidence="1 2" key="1">
    <citation type="submission" date="2020-08" db="EMBL/GenBank/DDBJ databases">
        <title>Putative novel bacterial strains isolated from necrotic wheat leaf tissues caused by Xanthomonas translucens.</title>
        <authorList>
            <person name="Tambong J.T."/>
        </authorList>
    </citation>
    <scope>NUCLEOTIDE SEQUENCE [LARGE SCALE GENOMIC DNA]</scope>
    <source>
        <strain evidence="1 2">DOAB 1069</strain>
    </source>
</reference>
<accession>A0ABR7B4L2</accession>
<sequence length="222" mass="24764">MCADKEPRAGVFLLLALALAGCASQEPFPYAGIESAREMRPNKTDESDRVPYAYKSHVDWSRYKNVMLEPVTLYSGTDEQFSGVTSEDKRELANYMTIEFSEALGKRFRFVSTPVPNTLRIRLTLTGVETTTPVLATFSRFDIGMGSYNLVQAARDRKGTFTGSVSYVVEIYNASTMRLLESYVSRQYPKVYDISSTYGRFSAAKSGIERGADSLVDTLAEK</sequence>
<protein>
    <submittedName>
        <fullName evidence="1">DUF3313 domain-containing protein</fullName>
    </submittedName>
</protein>
<dbReference type="InterPro" id="IPR021747">
    <property type="entry name" value="DUF3313"/>
</dbReference>
<evidence type="ECO:0000313" key="2">
    <source>
        <dbReference type="Proteomes" id="UP000651852"/>
    </source>
</evidence>
<evidence type="ECO:0000313" key="1">
    <source>
        <dbReference type="EMBL" id="MBC3951535.1"/>
    </source>
</evidence>
<comment type="caution">
    <text evidence="1">The sequence shown here is derived from an EMBL/GenBank/DDBJ whole genome shotgun (WGS) entry which is preliminary data.</text>
</comment>
<dbReference type="EMBL" id="JACONW010000086">
    <property type="protein sequence ID" value="MBC3951535.1"/>
    <property type="molecule type" value="Genomic_DNA"/>
</dbReference>
<keyword evidence="2" id="KW-1185">Reference proteome</keyword>
<dbReference type="RefSeq" id="WP_187522230.1">
    <property type="nucleotide sequence ID" value="NZ_JACONW010000086.1"/>
</dbReference>
<organism evidence="1 2">
    <name type="scientific">Pseudomonas folii</name>
    <dbReference type="NCBI Taxonomy" id="2762593"/>
    <lineage>
        <taxon>Bacteria</taxon>
        <taxon>Pseudomonadati</taxon>
        <taxon>Pseudomonadota</taxon>
        <taxon>Gammaproteobacteria</taxon>
        <taxon>Pseudomonadales</taxon>
        <taxon>Pseudomonadaceae</taxon>
        <taxon>Pseudomonas</taxon>
    </lineage>
</organism>
<dbReference type="Pfam" id="PF11769">
    <property type="entry name" value="DUF3313"/>
    <property type="match status" value="1"/>
</dbReference>
<dbReference type="Proteomes" id="UP000651852">
    <property type="component" value="Unassembled WGS sequence"/>
</dbReference>
<proteinExistence type="predicted"/>
<gene>
    <name evidence="1" type="ORF">H8S59_17335</name>
</gene>